<dbReference type="InterPro" id="IPR027278">
    <property type="entry name" value="ACCD_DCysDesulf"/>
</dbReference>
<feature type="domain" description="Tryptophan synthase beta chain-like PALP" evidence="6">
    <location>
        <begin position="17"/>
        <end position="315"/>
    </location>
</feature>
<dbReference type="InterPro" id="IPR001926">
    <property type="entry name" value="TrpB-like_PALP"/>
</dbReference>
<keyword evidence="8" id="KW-1185">Reference proteome</keyword>
<evidence type="ECO:0000313" key="7">
    <source>
        <dbReference type="EMBL" id="NMH93944.1"/>
    </source>
</evidence>
<evidence type="ECO:0000256" key="2">
    <source>
        <dbReference type="ARBA" id="ARBA00008639"/>
    </source>
</evidence>
<gene>
    <name evidence="7" type="ORF">HF519_20670</name>
</gene>
<comment type="caution">
    <text evidence="7">The sequence shown here is derived from an EMBL/GenBank/DDBJ whole genome shotgun (WGS) entry which is preliminary data.</text>
</comment>
<dbReference type="PANTHER" id="PTHR43780">
    <property type="entry name" value="1-AMINOCYCLOPROPANE-1-CARBOXYLATE DEAMINASE-RELATED"/>
    <property type="match status" value="1"/>
</dbReference>
<feature type="modified residue" description="N6-(pyridoxal phosphate)lysine" evidence="5">
    <location>
        <position position="54"/>
    </location>
</feature>
<evidence type="ECO:0000259" key="6">
    <source>
        <dbReference type="Pfam" id="PF00291"/>
    </source>
</evidence>
<accession>A0A848DNL0</accession>
<evidence type="ECO:0000256" key="5">
    <source>
        <dbReference type="PIRSR" id="PIRSR006278-2"/>
    </source>
</evidence>
<protein>
    <submittedName>
        <fullName evidence="7">Pyridoxal-phosphate dependent enzyme</fullName>
    </submittedName>
</protein>
<dbReference type="Gene3D" id="3.40.50.1100">
    <property type="match status" value="2"/>
</dbReference>
<evidence type="ECO:0000256" key="4">
    <source>
        <dbReference type="PIRSR" id="PIRSR006278-1"/>
    </source>
</evidence>
<evidence type="ECO:0000313" key="8">
    <source>
        <dbReference type="Proteomes" id="UP000586918"/>
    </source>
</evidence>
<dbReference type="GO" id="GO:0019148">
    <property type="term" value="F:D-cysteine desulfhydrase activity"/>
    <property type="evidence" value="ECO:0007669"/>
    <property type="project" value="TreeGrafter"/>
</dbReference>
<keyword evidence="3 5" id="KW-0663">Pyridoxal phosphate</keyword>
<dbReference type="PANTHER" id="PTHR43780:SF2">
    <property type="entry name" value="1-AMINOCYCLOPROPANE-1-CARBOXYLATE DEAMINASE-RELATED"/>
    <property type="match status" value="1"/>
</dbReference>
<name>A0A848DNL0_9PSEU</name>
<sequence length="329" mass="33280">MSASTPGWAALPRFPLAVLPTPLVRAHRLEAALGCGPLLVKRDDLIGFGVAGNKARPLEYLMGAAREQGAEVFVTGGGPGSNFCAAAAQAARVAGLECELMVWGDPAGAPNLALAAAAGARLVPTGGEVREAVDEMVAARAEELAASGRRAFAVPRGGSTGLGAVGFAAAAAELAAQLTDLNPAARPALIVFPIGSGGSSAGLLAGLAAVGLDIPVLGVSVSRPPAEIGPRVHELARACAQLLGTPVPRPEQLELLDARGPGFGVASQIERERARLVLHTEGLLLDETYGAEALSAAVDRLLGDPPGPVLWWHTGGLIPAVSTIMKGTR</sequence>
<dbReference type="PIRSF" id="PIRSF006278">
    <property type="entry name" value="ACCD_DCysDesulf"/>
    <property type="match status" value="1"/>
</dbReference>
<evidence type="ECO:0000256" key="1">
    <source>
        <dbReference type="ARBA" id="ARBA00001933"/>
    </source>
</evidence>
<dbReference type="Proteomes" id="UP000586918">
    <property type="component" value="Unassembled WGS sequence"/>
</dbReference>
<proteinExistence type="inferred from homology"/>
<comment type="cofactor">
    <cofactor evidence="1">
        <name>pyridoxal 5'-phosphate</name>
        <dbReference type="ChEBI" id="CHEBI:597326"/>
    </cofactor>
</comment>
<dbReference type="AlphaFoldDB" id="A0A848DNL0"/>
<dbReference type="RefSeq" id="WP_169414637.1">
    <property type="nucleotide sequence ID" value="NZ_JAAXKZ010000088.1"/>
</dbReference>
<dbReference type="EMBL" id="JAAXKZ010000088">
    <property type="protein sequence ID" value="NMH93944.1"/>
    <property type="molecule type" value="Genomic_DNA"/>
</dbReference>
<reference evidence="7 8" key="1">
    <citation type="submission" date="2020-04" db="EMBL/GenBank/DDBJ databases">
        <authorList>
            <person name="Klaysubun C."/>
            <person name="Duangmal K."/>
            <person name="Lipun K."/>
        </authorList>
    </citation>
    <scope>NUCLEOTIDE SEQUENCE [LARGE SCALE GENOMIC DNA]</scope>
    <source>
        <strain evidence="7 8">DSM 45300</strain>
    </source>
</reference>
<feature type="active site" description="Nucleophile" evidence="4">
    <location>
        <position position="81"/>
    </location>
</feature>
<dbReference type="GO" id="GO:1901605">
    <property type="term" value="P:alpha-amino acid metabolic process"/>
    <property type="evidence" value="ECO:0007669"/>
    <property type="project" value="UniProtKB-ARBA"/>
</dbReference>
<dbReference type="Pfam" id="PF00291">
    <property type="entry name" value="PALP"/>
    <property type="match status" value="1"/>
</dbReference>
<organism evidence="7 8">
    <name type="scientific">Pseudonocardia bannensis</name>
    <dbReference type="NCBI Taxonomy" id="630973"/>
    <lineage>
        <taxon>Bacteria</taxon>
        <taxon>Bacillati</taxon>
        <taxon>Actinomycetota</taxon>
        <taxon>Actinomycetes</taxon>
        <taxon>Pseudonocardiales</taxon>
        <taxon>Pseudonocardiaceae</taxon>
        <taxon>Pseudonocardia</taxon>
    </lineage>
</organism>
<dbReference type="InterPro" id="IPR036052">
    <property type="entry name" value="TrpB-like_PALP_sf"/>
</dbReference>
<evidence type="ECO:0000256" key="3">
    <source>
        <dbReference type="ARBA" id="ARBA00022898"/>
    </source>
</evidence>
<dbReference type="SUPFAM" id="SSF53686">
    <property type="entry name" value="Tryptophan synthase beta subunit-like PLP-dependent enzymes"/>
    <property type="match status" value="1"/>
</dbReference>
<comment type="similarity">
    <text evidence="2">Belongs to the ACC deaminase/D-cysteine desulfhydrase family.</text>
</comment>